<protein>
    <recommendedName>
        <fullName evidence="2">Dermonecrotic toxin N-terminal domain-containing protein</fullName>
    </recommendedName>
</protein>
<evidence type="ECO:0000313" key="3">
    <source>
        <dbReference type="EMBL" id="AQS36885.1"/>
    </source>
</evidence>
<evidence type="ECO:0000313" key="4">
    <source>
        <dbReference type="Proteomes" id="UP000189545"/>
    </source>
</evidence>
<feature type="signal peptide" evidence="1">
    <location>
        <begin position="1"/>
        <end position="24"/>
    </location>
</feature>
<dbReference type="Pfam" id="PF20178">
    <property type="entry name" value="ToxA_N"/>
    <property type="match status" value="1"/>
</dbReference>
<proteinExistence type="predicted"/>
<dbReference type="Proteomes" id="UP000189545">
    <property type="component" value="Chromosome"/>
</dbReference>
<dbReference type="SUPFAM" id="SSF56399">
    <property type="entry name" value="ADP-ribosylation"/>
    <property type="match status" value="1"/>
</dbReference>
<keyword evidence="1" id="KW-0732">Signal</keyword>
<evidence type="ECO:0000256" key="1">
    <source>
        <dbReference type="SAM" id="SignalP"/>
    </source>
</evidence>
<dbReference type="AlphaFoldDB" id="A0A1S6HMY4"/>
<sequence length="850" mass="94938">MKNRFTSNIILATILASTPVYTLANQLNNAISLSSQPLISDQLSIRYDQAWKISFAQDHAQIVQQIPDPHVIAAGELKTALEKHGYHGIDPDKTFFNMFDGGNSSPRSYNGWEHHNQPHRSYTLTQASILNIFNQFSDSFPGDIDLFTGVYKQGMGAPHYNEHNDVRLLSSKLWDIVYYDLDIQASYTLALKNFWQEYGEKFTHLMRDNFAFSAHQQYTLGLLSQAQYQLATAAIKGQRSQDIYVYRFDIYGYDSTDILLIEQEGRKAGLLYIPGANQSFIPFNNERHLKKILYTAIQTDASKQALAKHFSLYNRQDGVSYSGVDSALSGLADDSWDESYLMMKKHPIYDDVFARLTEIQKARMASDGDTVIKSNSESRRDYILSTTYSLFTVLPIMDLILPELGIPITLAIGSTQLGLSIDQSINGDTLTERLQGTKMTAVNSALLAATVVIPTVATYGRNVSESLGVIAESIDNQILLNRGVTEPEMAGFNRIPTIVEHPQTGEELLGVKLTDQPRTVLLKADGFGIYREVEPLSGRIITNSRVVRTLNYETGEAQWLSNGGLRAGGVSEPIDEAGSVAEAEHSEGGSSQSEILLPEDLPERPGIGGSGYADMGGRLDDVTRDFLELEMRVDPYSKLTDINALHNLNQQAQAEIQNVPFLHRYQPELKGITTFRGDERLPDELFHSGFNRRVEPVEYIRLAEHTRAIRGVISTSTDESVAVSYAIHNQRGYVYAIELNHGGAAVETTLRNETLNEVATLNIPPEDIIFAVGPFNNTEVNFSIIKEQVDARTAELLINPHSMATAEVADAAFEKLKASLKYELSPEMSFSERYENRQDLFWHEDESLVE</sequence>
<gene>
    <name evidence="3" type="ORF">Sps_01721</name>
</gene>
<accession>A0A1S6HMY4</accession>
<feature type="domain" description="Dermonecrotic toxin N-terminal" evidence="2">
    <location>
        <begin position="64"/>
        <end position="313"/>
    </location>
</feature>
<reference evidence="3 4" key="1">
    <citation type="submission" date="2016-03" db="EMBL/GenBank/DDBJ databases">
        <title>Complete genome sequence of Shewanella psychrophila WP2, a deep sea bacterium isolated from west Pacific sediment.</title>
        <authorList>
            <person name="Xu G."/>
            <person name="Jian H."/>
        </authorList>
    </citation>
    <scope>NUCLEOTIDE SEQUENCE [LARGE SCALE GENOMIC DNA]</scope>
    <source>
        <strain evidence="3 4">WP2</strain>
    </source>
</reference>
<dbReference type="Gene3D" id="3.90.210.10">
    <property type="entry name" value="Heat-Labile Enterotoxin, subunit A"/>
    <property type="match status" value="1"/>
</dbReference>
<keyword evidence="4" id="KW-1185">Reference proteome</keyword>
<dbReference type="RefSeq" id="WP_149027245.1">
    <property type="nucleotide sequence ID" value="NZ_CP014782.1"/>
</dbReference>
<dbReference type="STRING" id="225848.Sps_01721"/>
<evidence type="ECO:0000259" key="2">
    <source>
        <dbReference type="Pfam" id="PF20178"/>
    </source>
</evidence>
<dbReference type="EMBL" id="CP014782">
    <property type="protein sequence ID" value="AQS36885.1"/>
    <property type="molecule type" value="Genomic_DNA"/>
</dbReference>
<organism evidence="3 4">
    <name type="scientific">Shewanella psychrophila</name>
    <dbReference type="NCBI Taxonomy" id="225848"/>
    <lineage>
        <taxon>Bacteria</taxon>
        <taxon>Pseudomonadati</taxon>
        <taxon>Pseudomonadota</taxon>
        <taxon>Gammaproteobacteria</taxon>
        <taxon>Alteromonadales</taxon>
        <taxon>Shewanellaceae</taxon>
        <taxon>Shewanella</taxon>
    </lineage>
</organism>
<name>A0A1S6HMY4_9GAMM</name>
<dbReference type="InterPro" id="IPR046673">
    <property type="entry name" value="ToxA_N"/>
</dbReference>
<dbReference type="KEGG" id="spsw:Sps_01721"/>
<feature type="chain" id="PRO_5012729583" description="Dermonecrotic toxin N-terminal domain-containing protein" evidence="1">
    <location>
        <begin position="25"/>
        <end position="850"/>
    </location>
</feature>
<dbReference type="OrthoDB" id="5653126at2"/>